<organism evidence="1 2">
    <name type="scientific">Melastoma candidum</name>
    <dbReference type="NCBI Taxonomy" id="119954"/>
    <lineage>
        <taxon>Eukaryota</taxon>
        <taxon>Viridiplantae</taxon>
        <taxon>Streptophyta</taxon>
        <taxon>Embryophyta</taxon>
        <taxon>Tracheophyta</taxon>
        <taxon>Spermatophyta</taxon>
        <taxon>Magnoliopsida</taxon>
        <taxon>eudicotyledons</taxon>
        <taxon>Gunneridae</taxon>
        <taxon>Pentapetalae</taxon>
        <taxon>rosids</taxon>
        <taxon>malvids</taxon>
        <taxon>Myrtales</taxon>
        <taxon>Melastomataceae</taxon>
        <taxon>Melastomatoideae</taxon>
        <taxon>Melastomateae</taxon>
        <taxon>Melastoma</taxon>
    </lineage>
</organism>
<evidence type="ECO:0000313" key="2">
    <source>
        <dbReference type="Proteomes" id="UP001057402"/>
    </source>
</evidence>
<protein>
    <submittedName>
        <fullName evidence="1">Uncharacterized protein</fullName>
    </submittedName>
</protein>
<dbReference type="Proteomes" id="UP001057402">
    <property type="component" value="Chromosome 9"/>
</dbReference>
<accession>A0ACB9MQH1</accession>
<sequence>MAILDQNEDNELALLFVCKAGLARLGAAFLKWTRHLHCLYLLYESQDAAIRSTHRVCSPRLCNRDEIQSTRISSFRVHRPSSRGNHPWIHWRRNWWDKFHLFSSYVFILQYDLEATTHAYPPHNSNKN</sequence>
<proteinExistence type="predicted"/>
<evidence type="ECO:0000313" key="1">
    <source>
        <dbReference type="EMBL" id="KAI4324485.1"/>
    </source>
</evidence>
<keyword evidence="2" id="KW-1185">Reference proteome</keyword>
<dbReference type="EMBL" id="CM042888">
    <property type="protein sequence ID" value="KAI4324485.1"/>
    <property type="molecule type" value="Genomic_DNA"/>
</dbReference>
<gene>
    <name evidence="1" type="ORF">MLD38_029972</name>
</gene>
<comment type="caution">
    <text evidence="1">The sequence shown here is derived from an EMBL/GenBank/DDBJ whole genome shotgun (WGS) entry which is preliminary data.</text>
</comment>
<reference evidence="2" key="1">
    <citation type="journal article" date="2023" name="Front. Plant Sci.">
        <title>Chromosomal-level genome assembly of Melastoma candidum provides insights into trichome evolution.</title>
        <authorList>
            <person name="Zhong Y."/>
            <person name="Wu W."/>
            <person name="Sun C."/>
            <person name="Zou P."/>
            <person name="Liu Y."/>
            <person name="Dai S."/>
            <person name="Zhou R."/>
        </authorList>
    </citation>
    <scope>NUCLEOTIDE SEQUENCE [LARGE SCALE GENOMIC DNA]</scope>
</reference>
<name>A0ACB9MQH1_9MYRT</name>